<sequence length="755" mass="83481">MFENFKVFETDFAGRPLVVETGKMAGLANGACLVRYGETVVHVAATASAKPRDGIDFFPLSVDFEEKLYSVGKIPGSFLKREGRPSEKAVLTSRVIDRPIRPLFPKDMRNDVSIVCTVMSVDHDCSPEIAAMVGTSIALSISDIPWNGPISGVSVGMVDGEYIINPTAEQKKASRMAVTVASTGSRIAMIEAGADIVSDEEMYNGIMAGHEYNQKIIAFIKEIQAQIGKEKFTYDAVHASDEMQDEVRAFALADICKALDTDDKTVRDARLKPIYDAVHEKFDEKYPGQEAQLEECLYKTQKYVVRRWLLDEQKRVDGRGMNDMRPLAAEIDLLPRVHGSGMFTRGQTQVLTVATLGPVSDQQMLDGIDDEEFKRYMHQYNFPSYSVGETRPSRGPGRREIGHGALAERALLPVIPPVEEFPYALRLVSEVLSSNGSTSQASICGSTLALMAAGVPIKAPVAGISCGLITEGSRWMTMVDIQGLEDFFGDMDFKVAGTKEGITAIQMDLKIDGLTPEMVKEALEKTHAARNYIIDAVMSKAIAEPRKELSKYAPKMLTIVIPVDKIREVIGTGGKVIQKICAECDVKMDVEEDGHVYVSGLDLDNCQRAITIIDTIVNDPEPGSFYNGKVTRLMDFGAFVEIAPGKEGLVHISRLDVKRTEKVTDVVNVGDEIVVKVLEIDDKGRLNLSRRDALIEIDGLTPENEISDAPRGPRRDSRDSRDRRDDRRYDRRSDRRDDRPRASNGFIANTNQPKE</sequence>
<dbReference type="CDD" id="cd11363">
    <property type="entry name" value="RNase_PH_PNPase_1"/>
    <property type="match status" value="1"/>
</dbReference>
<keyword evidence="7 9" id="KW-0460">Magnesium</keyword>
<dbReference type="EMBL" id="QLYR01000004">
    <property type="protein sequence ID" value="RAQ28760.1"/>
    <property type="molecule type" value="Genomic_DNA"/>
</dbReference>
<dbReference type="InterPro" id="IPR015847">
    <property type="entry name" value="ExoRNase_PH_dom2"/>
</dbReference>
<dbReference type="RefSeq" id="WP_112332682.1">
    <property type="nucleotide sequence ID" value="NZ_JADPHD010000009.1"/>
</dbReference>
<proteinExistence type="inferred from homology"/>
<dbReference type="CDD" id="cd11364">
    <property type="entry name" value="RNase_PH_PNPase_2"/>
    <property type="match status" value="1"/>
</dbReference>
<dbReference type="PANTHER" id="PTHR11252:SF0">
    <property type="entry name" value="POLYRIBONUCLEOTIDE NUCLEOTIDYLTRANSFERASE 1, MITOCHONDRIAL"/>
    <property type="match status" value="1"/>
</dbReference>
<dbReference type="SUPFAM" id="SSF50249">
    <property type="entry name" value="Nucleic acid-binding proteins"/>
    <property type="match status" value="1"/>
</dbReference>
<dbReference type="SMART" id="SM00322">
    <property type="entry name" value="KH"/>
    <property type="match status" value="1"/>
</dbReference>
<dbReference type="InterPro" id="IPR004087">
    <property type="entry name" value="KH_dom"/>
</dbReference>
<dbReference type="GO" id="GO:0003723">
    <property type="term" value="F:RNA binding"/>
    <property type="evidence" value="ECO:0007669"/>
    <property type="project" value="UniProtKB-UniRule"/>
</dbReference>
<dbReference type="Pfam" id="PF00575">
    <property type="entry name" value="S1"/>
    <property type="match status" value="1"/>
</dbReference>
<dbReference type="InterPro" id="IPR027408">
    <property type="entry name" value="PNPase/RNase_PH_dom_sf"/>
</dbReference>
<protein>
    <recommendedName>
        <fullName evidence="9">Polyribonucleotide nucleotidyltransferase</fullName>
        <ecNumber evidence="9">2.7.7.8</ecNumber>
    </recommendedName>
    <alternativeName>
        <fullName evidence="9">Polynucleotide phosphorylase</fullName>
        <shortName evidence="9">PNPase</shortName>
    </alternativeName>
</protein>
<dbReference type="NCBIfam" id="TIGR03591">
    <property type="entry name" value="polynuc_phos"/>
    <property type="match status" value="1"/>
</dbReference>
<dbReference type="SUPFAM" id="SSF54211">
    <property type="entry name" value="Ribosomal protein S5 domain 2-like"/>
    <property type="match status" value="2"/>
</dbReference>
<evidence type="ECO:0000256" key="10">
    <source>
        <dbReference type="SAM" id="MobiDB-lite"/>
    </source>
</evidence>
<dbReference type="InterPro" id="IPR012340">
    <property type="entry name" value="NA-bd_OB-fold"/>
</dbReference>
<dbReference type="Pfam" id="PF01138">
    <property type="entry name" value="RNase_PH"/>
    <property type="match status" value="2"/>
</dbReference>
<dbReference type="Pfam" id="PF00013">
    <property type="entry name" value="KH_1"/>
    <property type="match status" value="1"/>
</dbReference>
<dbReference type="PROSITE" id="PS50126">
    <property type="entry name" value="S1"/>
    <property type="match status" value="1"/>
</dbReference>
<evidence type="ECO:0000256" key="4">
    <source>
        <dbReference type="ARBA" id="ARBA00022679"/>
    </source>
</evidence>
<gene>
    <name evidence="9" type="primary">pnp</name>
    <name evidence="12" type="ORF">DPQ25_08185</name>
</gene>
<dbReference type="Gene3D" id="2.40.50.140">
    <property type="entry name" value="Nucleic acid-binding proteins"/>
    <property type="match status" value="1"/>
</dbReference>
<dbReference type="InterPro" id="IPR015848">
    <property type="entry name" value="PNPase_PH_RNA-bd_bac/org-type"/>
</dbReference>
<dbReference type="InterPro" id="IPR036612">
    <property type="entry name" value="KH_dom_type_1_sf"/>
</dbReference>
<organism evidence="12 13">
    <name type="scientific">Hydrogeniiclostridium mannosilyticum</name>
    <dbReference type="NCBI Taxonomy" id="2764322"/>
    <lineage>
        <taxon>Bacteria</taxon>
        <taxon>Bacillati</taxon>
        <taxon>Bacillota</taxon>
        <taxon>Clostridia</taxon>
        <taxon>Eubacteriales</taxon>
        <taxon>Acutalibacteraceae</taxon>
        <taxon>Hydrogeniiclostridium</taxon>
    </lineage>
</organism>
<dbReference type="EC" id="2.7.7.8" evidence="9"/>
<keyword evidence="4 9" id="KW-0808">Transferase</keyword>
<dbReference type="CDD" id="cd04472">
    <property type="entry name" value="S1_PNPase"/>
    <property type="match status" value="1"/>
</dbReference>
<dbReference type="HAMAP" id="MF_01595">
    <property type="entry name" value="PNPase"/>
    <property type="match status" value="1"/>
</dbReference>
<dbReference type="PIRSF" id="PIRSF005499">
    <property type="entry name" value="PNPase"/>
    <property type="match status" value="1"/>
</dbReference>
<comment type="caution">
    <text evidence="12">The sequence shown here is derived from an EMBL/GenBank/DDBJ whole genome shotgun (WGS) entry which is preliminary data.</text>
</comment>
<evidence type="ECO:0000256" key="2">
    <source>
        <dbReference type="ARBA" id="ARBA00007404"/>
    </source>
</evidence>
<evidence type="ECO:0000256" key="5">
    <source>
        <dbReference type="ARBA" id="ARBA00022695"/>
    </source>
</evidence>
<comment type="similarity">
    <text evidence="2 9">Belongs to the polyribonucleotide nucleotidyltransferase family.</text>
</comment>
<dbReference type="InterPro" id="IPR001247">
    <property type="entry name" value="ExoRNase_PH_dom1"/>
</dbReference>
<name>A0A328UC14_9FIRM</name>
<evidence type="ECO:0000256" key="8">
    <source>
        <dbReference type="ARBA" id="ARBA00022884"/>
    </source>
</evidence>
<dbReference type="InterPro" id="IPR036345">
    <property type="entry name" value="ExoRNase_PH_dom2_sf"/>
</dbReference>
<dbReference type="SUPFAM" id="SSF54791">
    <property type="entry name" value="Eukaryotic type KH-domain (KH-domain type I)"/>
    <property type="match status" value="1"/>
</dbReference>
<dbReference type="InterPro" id="IPR020568">
    <property type="entry name" value="Ribosomal_Su5_D2-typ_SF"/>
</dbReference>
<dbReference type="GO" id="GO:0000287">
    <property type="term" value="F:magnesium ion binding"/>
    <property type="evidence" value="ECO:0007669"/>
    <property type="project" value="UniProtKB-UniRule"/>
</dbReference>
<dbReference type="GO" id="GO:0004654">
    <property type="term" value="F:polyribonucleotide nucleotidyltransferase activity"/>
    <property type="evidence" value="ECO:0007669"/>
    <property type="project" value="UniProtKB-UniRule"/>
</dbReference>
<feature type="region of interest" description="Disordered" evidence="10">
    <location>
        <begin position="703"/>
        <end position="755"/>
    </location>
</feature>
<comment type="subcellular location">
    <subcellularLocation>
        <location evidence="1 9">Cytoplasm</location>
    </subcellularLocation>
</comment>
<accession>A0A328UC14</accession>
<evidence type="ECO:0000313" key="13">
    <source>
        <dbReference type="Proteomes" id="UP000249377"/>
    </source>
</evidence>
<keyword evidence="13" id="KW-1185">Reference proteome</keyword>
<evidence type="ECO:0000313" key="12">
    <source>
        <dbReference type="EMBL" id="RAQ28760.1"/>
    </source>
</evidence>
<keyword evidence="5 9" id="KW-0548">Nucleotidyltransferase</keyword>
<keyword evidence="8 9" id="KW-0694">RNA-binding</keyword>
<dbReference type="AlphaFoldDB" id="A0A328UC14"/>
<dbReference type="SUPFAM" id="SSF55666">
    <property type="entry name" value="Ribonuclease PH domain 2-like"/>
    <property type="match status" value="2"/>
</dbReference>
<dbReference type="CDD" id="cd02393">
    <property type="entry name" value="KH-I_PNPase"/>
    <property type="match status" value="1"/>
</dbReference>
<dbReference type="Pfam" id="PF03725">
    <property type="entry name" value="RNase_PH_C"/>
    <property type="match status" value="1"/>
</dbReference>
<evidence type="ECO:0000256" key="7">
    <source>
        <dbReference type="ARBA" id="ARBA00022842"/>
    </source>
</evidence>
<dbReference type="PANTHER" id="PTHR11252">
    <property type="entry name" value="POLYRIBONUCLEOTIDE NUCLEOTIDYLTRANSFERASE"/>
    <property type="match status" value="1"/>
</dbReference>
<dbReference type="InterPro" id="IPR036456">
    <property type="entry name" value="PNPase_PH_RNA-bd_sf"/>
</dbReference>
<dbReference type="FunFam" id="2.40.50.140:FF:000023">
    <property type="entry name" value="Polyribonucleotide nucleotidyltransferase"/>
    <property type="match status" value="1"/>
</dbReference>
<dbReference type="Gene3D" id="3.30.1370.10">
    <property type="entry name" value="K Homology domain, type 1"/>
    <property type="match status" value="1"/>
</dbReference>
<dbReference type="FunFam" id="3.30.230.70:FF:000002">
    <property type="entry name" value="Polyribonucleotide nucleotidyltransferase"/>
    <property type="match status" value="1"/>
</dbReference>
<dbReference type="FunFam" id="3.30.230.70:FF:000001">
    <property type="entry name" value="Polyribonucleotide nucleotidyltransferase"/>
    <property type="match status" value="1"/>
</dbReference>
<feature type="binding site" evidence="9">
    <location>
        <position position="486"/>
    </location>
    <ligand>
        <name>Mg(2+)</name>
        <dbReference type="ChEBI" id="CHEBI:18420"/>
    </ligand>
</feature>
<evidence type="ECO:0000256" key="3">
    <source>
        <dbReference type="ARBA" id="ARBA00022490"/>
    </source>
</evidence>
<dbReference type="Proteomes" id="UP000249377">
    <property type="component" value="Unassembled WGS sequence"/>
</dbReference>
<dbReference type="GO" id="GO:0005829">
    <property type="term" value="C:cytosol"/>
    <property type="evidence" value="ECO:0007669"/>
    <property type="project" value="TreeGrafter"/>
</dbReference>
<comment type="catalytic activity">
    <reaction evidence="9">
        <text>RNA(n+1) + phosphate = RNA(n) + a ribonucleoside 5'-diphosphate</text>
        <dbReference type="Rhea" id="RHEA:22096"/>
        <dbReference type="Rhea" id="RHEA-COMP:14527"/>
        <dbReference type="Rhea" id="RHEA-COMP:17342"/>
        <dbReference type="ChEBI" id="CHEBI:43474"/>
        <dbReference type="ChEBI" id="CHEBI:57930"/>
        <dbReference type="ChEBI" id="CHEBI:140395"/>
        <dbReference type="EC" id="2.7.7.8"/>
    </reaction>
</comment>
<reference evidence="12 13" key="1">
    <citation type="submission" date="2018-06" db="EMBL/GenBank/DDBJ databases">
        <title>Noncontiguous genome sequence of Ruminococcaceae bacterium ASD2818.</title>
        <authorList>
            <person name="Chaplin A.V."/>
            <person name="Sokolova S.R."/>
            <person name="Kochetkova T.O."/>
            <person name="Goltsov A.Y."/>
            <person name="Trofimov D.Y."/>
            <person name="Efimov B.A."/>
        </authorList>
    </citation>
    <scope>NUCLEOTIDE SEQUENCE [LARGE SCALE GENOMIC DNA]</scope>
    <source>
        <strain evidence="12 13">ASD2818</strain>
    </source>
</reference>
<evidence type="ECO:0000259" key="11">
    <source>
        <dbReference type="PROSITE" id="PS50126"/>
    </source>
</evidence>
<feature type="domain" description="S1 motif" evidence="11">
    <location>
        <begin position="623"/>
        <end position="691"/>
    </location>
</feature>
<comment type="cofactor">
    <cofactor evidence="9">
        <name>Mg(2+)</name>
        <dbReference type="ChEBI" id="CHEBI:18420"/>
    </cofactor>
</comment>
<dbReference type="SMART" id="SM00316">
    <property type="entry name" value="S1"/>
    <property type="match status" value="1"/>
</dbReference>
<feature type="binding site" evidence="9">
    <location>
        <position position="492"/>
    </location>
    <ligand>
        <name>Mg(2+)</name>
        <dbReference type="ChEBI" id="CHEBI:18420"/>
    </ligand>
</feature>
<evidence type="ECO:0000256" key="1">
    <source>
        <dbReference type="ARBA" id="ARBA00004496"/>
    </source>
</evidence>
<dbReference type="NCBIfam" id="NF008805">
    <property type="entry name" value="PRK11824.1"/>
    <property type="match status" value="1"/>
</dbReference>
<evidence type="ECO:0000256" key="6">
    <source>
        <dbReference type="ARBA" id="ARBA00022723"/>
    </source>
</evidence>
<dbReference type="InterPro" id="IPR004088">
    <property type="entry name" value="KH_dom_type_1"/>
</dbReference>
<dbReference type="InterPro" id="IPR012162">
    <property type="entry name" value="PNPase"/>
</dbReference>
<dbReference type="GO" id="GO:0000175">
    <property type="term" value="F:3'-5'-RNA exonuclease activity"/>
    <property type="evidence" value="ECO:0007669"/>
    <property type="project" value="TreeGrafter"/>
</dbReference>
<evidence type="ECO:0000256" key="9">
    <source>
        <dbReference type="HAMAP-Rule" id="MF_01595"/>
    </source>
</evidence>
<dbReference type="Gene3D" id="3.30.230.70">
    <property type="entry name" value="GHMP Kinase, N-terminal domain"/>
    <property type="match status" value="2"/>
</dbReference>
<dbReference type="GO" id="GO:0006396">
    <property type="term" value="P:RNA processing"/>
    <property type="evidence" value="ECO:0007669"/>
    <property type="project" value="InterPro"/>
</dbReference>
<dbReference type="Pfam" id="PF03726">
    <property type="entry name" value="PNPase"/>
    <property type="match status" value="1"/>
</dbReference>
<dbReference type="SUPFAM" id="SSF46915">
    <property type="entry name" value="Polynucleotide phosphorylase/guanosine pentaphosphate synthase (PNPase/GPSI), domain 3"/>
    <property type="match status" value="1"/>
</dbReference>
<feature type="compositionally biased region" description="Basic and acidic residues" evidence="10">
    <location>
        <begin position="711"/>
        <end position="741"/>
    </location>
</feature>
<comment type="function">
    <text evidence="9">Involved in mRNA degradation. Catalyzes the phosphorolysis of single-stranded polyribonucleotides processively in the 3'- to 5'-direction.</text>
</comment>
<dbReference type="PROSITE" id="PS50084">
    <property type="entry name" value="KH_TYPE_1"/>
    <property type="match status" value="1"/>
</dbReference>
<keyword evidence="6 9" id="KW-0479">Metal-binding</keyword>
<dbReference type="FunFam" id="3.30.1370.10:FF:000001">
    <property type="entry name" value="Polyribonucleotide nucleotidyltransferase"/>
    <property type="match status" value="1"/>
</dbReference>
<dbReference type="InterPro" id="IPR003029">
    <property type="entry name" value="S1_domain"/>
</dbReference>
<feature type="compositionally biased region" description="Polar residues" evidence="10">
    <location>
        <begin position="746"/>
        <end position="755"/>
    </location>
</feature>
<dbReference type="GO" id="GO:0006402">
    <property type="term" value="P:mRNA catabolic process"/>
    <property type="evidence" value="ECO:0007669"/>
    <property type="project" value="UniProtKB-UniRule"/>
</dbReference>
<keyword evidence="3 9" id="KW-0963">Cytoplasm</keyword>